<dbReference type="GO" id="GO:0046872">
    <property type="term" value="F:metal ion binding"/>
    <property type="evidence" value="ECO:0007669"/>
    <property type="project" value="UniProtKB-KW"/>
</dbReference>
<accession>A0ABD2WZ48</accession>
<keyword evidence="21" id="KW-1185">Reference proteome</keyword>
<keyword evidence="14 17" id="KW-0326">Glycosidase</keyword>
<dbReference type="PANTHER" id="PTHR11607:SF3">
    <property type="entry name" value="LYSOSOMAL ALPHA-MANNOSIDASE"/>
    <property type="match status" value="1"/>
</dbReference>
<dbReference type="Pfam" id="PF01074">
    <property type="entry name" value="Glyco_hydro_38N"/>
    <property type="match status" value="1"/>
</dbReference>
<dbReference type="InterPro" id="IPR011682">
    <property type="entry name" value="Glyco_hydro_38_C"/>
</dbReference>
<evidence type="ECO:0000313" key="20">
    <source>
        <dbReference type="EMBL" id="KAL3397983.1"/>
    </source>
</evidence>
<comment type="caution">
    <text evidence="20">The sequence shown here is derived from an EMBL/GenBank/DDBJ whole genome shotgun (WGS) entry which is preliminary data.</text>
</comment>
<dbReference type="InterPro" id="IPR027291">
    <property type="entry name" value="Glyco_hydro_38_N_sf"/>
</dbReference>
<dbReference type="EMBL" id="JBJJXI010000060">
    <property type="protein sequence ID" value="KAL3397983.1"/>
    <property type="molecule type" value="Genomic_DNA"/>
</dbReference>
<evidence type="ECO:0000256" key="10">
    <source>
        <dbReference type="ARBA" id="ARBA00022989"/>
    </source>
</evidence>
<dbReference type="FunFam" id="2.60.40.1180:FF:000019">
    <property type="entry name" value="Alpha-mannosidase 2"/>
    <property type="match status" value="1"/>
</dbReference>
<evidence type="ECO:0000256" key="14">
    <source>
        <dbReference type="ARBA" id="ARBA00023295"/>
    </source>
</evidence>
<keyword evidence="5 18" id="KW-0812">Transmembrane</keyword>
<evidence type="ECO:0000256" key="6">
    <source>
        <dbReference type="ARBA" id="ARBA00022723"/>
    </source>
</evidence>
<dbReference type="Gene3D" id="2.60.40.1180">
    <property type="entry name" value="Golgi alpha-mannosidase II"/>
    <property type="match status" value="1"/>
</dbReference>
<evidence type="ECO:0000256" key="2">
    <source>
        <dbReference type="ARBA" id="ARBA00004922"/>
    </source>
</evidence>
<keyword evidence="10 18" id="KW-1133">Transmembrane helix</keyword>
<name>A0ABD2WZ48_9HYME</name>
<comment type="catalytic activity">
    <reaction evidence="16">
        <text>N(4)-{beta-D-GlcNAc-(1-&gt;2)-alpha-D-Man-(1-&gt;3)-[alpha-D-Man-(1-&gt;3)-[alpha-D-Man-(1-&gt;6)]-alpha-D-Man-(1-&gt;6)]-beta-D-Man-(1-&gt;4)-beta-D-GlcNAc-(1-&gt;4)-beta-D-GlcNAc}-L-asparaginyl-[protein] + 2 H2O = 2 alpha-D-mannopyranose + an N(4)-{beta-D-GlcNAc-(1-&gt;2)-alpha-D-Man-(1-&gt;3)-[alpha-D-Man-(1-&gt;6)]-beta-D-Man-(1-&gt;4)-beta-D-GlcNAc-(1-&gt;4)-beta-D-GlcNAc}-L-asparaginyl-[protein]</text>
        <dbReference type="Rhea" id="RHEA:56052"/>
        <dbReference type="Rhea" id="RHEA-COMP:14368"/>
        <dbReference type="Rhea" id="RHEA-COMP:14369"/>
        <dbReference type="ChEBI" id="CHEBI:15377"/>
        <dbReference type="ChEBI" id="CHEBI:28729"/>
        <dbReference type="ChEBI" id="CHEBI:60615"/>
        <dbReference type="ChEBI" id="CHEBI:60625"/>
        <dbReference type="EC" id="3.2.1.114"/>
    </reaction>
</comment>
<dbReference type="InterPro" id="IPR011330">
    <property type="entry name" value="Glyco_hydro/deAcase_b/a-brl"/>
</dbReference>
<dbReference type="InterPro" id="IPR011013">
    <property type="entry name" value="Gal_mutarotase_sf_dom"/>
</dbReference>
<dbReference type="SUPFAM" id="SSF74650">
    <property type="entry name" value="Galactose mutarotase-like"/>
    <property type="match status" value="1"/>
</dbReference>
<evidence type="ECO:0000256" key="5">
    <source>
        <dbReference type="ARBA" id="ARBA00022692"/>
    </source>
</evidence>
<keyword evidence="11" id="KW-0333">Golgi apparatus</keyword>
<protein>
    <recommendedName>
        <fullName evidence="17">Alpha-mannosidase</fullName>
        <ecNumber evidence="17">3.2.1.-</ecNumber>
    </recommendedName>
</protein>
<evidence type="ECO:0000256" key="11">
    <source>
        <dbReference type="ARBA" id="ARBA00023034"/>
    </source>
</evidence>
<dbReference type="InterPro" id="IPR013780">
    <property type="entry name" value="Glyco_hydro_b"/>
</dbReference>
<dbReference type="FunFam" id="2.70.98.30:FF:000002">
    <property type="entry name" value="Alpha-mannosidase"/>
    <property type="match status" value="1"/>
</dbReference>
<dbReference type="FunFam" id="1.20.1270.50:FF:000001">
    <property type="entry name" value="Alpha-mannosidase"/>
    <property type="match status" value="1"/>
</dbReference>
<evidence type="ECO:0000256" key="17">
    <source>
        <dbReference type="RuleBase" id="RU361199"/>
    </source>
</evidence>
<keyword evidence="13" id="KW-1015">Disulfide bond</keyword>
<keyword evidence="8 17" id="KW-0862">Zinc</keyword>
<feature type="transmembrane region" description="Helical" evidence="18">
    <location>
        <begin position="7"/>
        <end position="26"/>
    </location>
</feature>
<dbReference type="Gene3D" id="3.20.110.10">
    <property type="entry name" value="Glycoside hydrolase 38, N terminal domain"/>
    <property type="match status" value="1"/>
</dbReference>
<dbReference type="AlphaFoldDB" id="A0ABD2WZ48"/>
<keyword evidence="7 17" id="KW-0378">Hydrolase</keyword>
<sequence length="1130" mass="129060">MKARKLFAALGAGMIFACCIMIYLMLDVTLFPQGRNAKSDVKDNQWLHFESRLAKIEEDMNRHHKAMNALQAAARIKEDTYDDKPRNINHVEKSRPDRPTICTVNFKQPPIVDIQMLDVYKQLKFDNPDGGVWKQGWNIKYNEKQWNSNKKLQVFVVPHSHNDPGWLNTFEKYYTYQTQGILNNLVTKLSEDRRRKFIWAEISFFKLWWDEQSQSTRDVVKRLVHDGQLEFVSGGYVMPDEAVSHWMSQLTQLTVGHQWLKENLDYVPSTGWSIDPFGLSPTIPFLLKNSGVENALIQRVHYSVKKRLAQDRHLEFRWRQLWDNEGSSEIFTHMMPFYSYDIPHSCGPDPKICCQFDFYRLPNFGYSCPWKVAPKAITKSNVGERSAMLLDQYRKKAQLYRTNVVLVPLGDDFRYAHVTEWDAQFTNYQKLFDYMNNDQQMNVKIQFGTLSDYFEAVRNEKSIQEFPSLSGDFFTYADRDDNYWSGYYTSRPFHKRLDRVLLGSLRATEFLNTIAWMKGIEHAMDDSIVNRLDVGRLWHSLFQHHDGITGTARDHVVIDYAQKMIVALNNSAHVLQQTVAHLLKSPQSVKIDKEALYLSLDETRSFHTSPGDKYVISLGHDITSKKVLFYNSLPRTRTKVMSVYVSTPYVRVTDKMGRPIICQVSPVWVSPAAISGARYELSFLVTVPAIGLTTYIVHTLHGTNLPAEVHLANITVYNKNMPLSAVPGFSNVQIYPSLQEFSMSQMPELSASFSKTGLLKSVRRSGTTYPVRLEFVKYGTRGAGQDKSGAYLFLPDKPEPDLISIGNNRIVHVVQGPILSRVFTDLPYVKHIVTLYNSSGSDGLGLHINNQVDITETQNFELAMRINTDIKSDDIFYTDINGLNMIKRQKFTKIPIQGNYYPVTSAAYIQDDYNRMTIVLGQSLGATSMNPGQFEIMQDRRLMQDDNRGLSQGVTDTLLTYHQFTMLLEKRQESCEYPSPGHEHPAGLLSLAAQLCLDDLLHPVIGLHPRQSAQFELRPTFSPLNLNLPVDLNIVNMRIVPIPDGAGKGVGLILQRHGLDLCWGEPNLTKRFSVSETGEINLGQLLGSEQDWTINDAPLTFTTVGPSRRSPIVNVCPHQLLSLLFHKTES</sequence>
<evidence type="ECO:0000256" key="7">
    <source>
        <dbReference type="ARBA" id="ARBA00022801"/>
    </source>
</evidence>
<evidence type="ECO:0000256" key="18">
    <source>
        <dbReference type="SAM" id="Phobius"/>
    </source>
</evidence>
<dbReference type="PANTHER" id="PTHR11607">
    <property type="entry name" value="ALPHA-MANNOSIDASE"/>
    <property type="match status" value="1"/>
</dbReference>
<evidence type="ECO:0000256" key="16">
    <source>
        <dbReference type="ARBA" id="ARBA00093232"/>
    </source>
</evidence>
<comment type="cofactor">
    <cofactor evidence="17">
        <name>Zn(2+)</name>
        <dbReference type="ChEBI" id="CHEBI:29105"/>
    </cofactor>
    <text evidence="17">Binds 1 zinc ion per subunit.</text>
</comment>
<dbReference type="InterPro" id="IPR028995">
    <property type="entry name" value="Glyco_hydro_57/38_cen_sf"/>
</dbReference>
<organism evidence="20 21">
    <name type="scientific">Trichogramma kaykai</name>
    <dbReference type="NCBI Taxonomy" id="54128"/>
    <lineage>
        <taxon>Eukaryota</taxon>
        <taxon>Metazoa</taxon>
        <taxon>Ecdysozoa</taxon>
        <taxon>Arthropoda</taxon>
        <taxon>Hexapoda</taxon>
        <taxon>Insecta</taxon>
        <taxon>Pterygota</taxon>
        <taxon>Neoptera</taxon>
        <taxon>Endopterygota</taxon>
        <taxon>Hymenoptera</taxon>
        <taxon>Apocrita</taxon>
        <taxon>Proctotrupomorpha</taxon>
        <taxon>Chalcidoidea</taxon>
        <taxon>Trichogrammatidae</taxon>
        <taxon>Trichogramma</taxon>
    </lineage>
</organism>
<evidence type="ECO:0000256" key="8">
    <source>
        <dbReference type="ARBA" id="ARBA00022833"/>
    </source>
</evidence>
<comment type="subcellular location">
    <subcellularLocation>
        <location evidence="1">Golgi apparatus membrane</location>
        <topology evidence="1">Single-pass type II membrane protein</topology>
    </subcellularLocation>
</comment>
<dbReference type="InterPro" id="IPR015341">
    <property type="entry name" value="Glyco_hydro_38_cen"/>
</dbReference>
<evidence type="ECO:0000256" key="9">
    <source>
        <dbReference type="ARBA" id="ARBA00022968"/>
    </source>
</evidence>
<evidence type="ECO:0000256" key="12">
    <source>
        <dbReference type="ARBA" id="ARBA00023136"/>
    </source>
</evidence>
<comment type="pathway">
    <text evidence="2">Protein modification; protein glycosylation.</text>
</comment>
<dbReference type="Pfam" id="PF09261">
    <property type="entry name" value="Alpha-mann_mid"/>
    <property type="match status" value="1"/>
</dbReference>
<evidence type="ECO:0000313" key="21">
    <source>
        <dbReference type="Proteomes" id="UP001627154"/>
    </source>
</evidence>
<evidence type="ECO:0000256" key="4">
    <source>
        <dbReference type="ARBA" id="ARBA00011748"/>
    </source>
</evidence>
<evidence type="ECO:0000256" key="3">
    <source>
        <dbReference type="ARBA" id="ARBA00009792"/>
    </source>
</evidence>
<dbReference type="SUPFAM" id="SSF88688">
    <property type="entry name" value="Families 57/38 glycoside transferase middle domain"/>
    <property type="match status" value="1"/>
</dbReference>
<dbReference type="InterPro" id="IPR050843">
    <property type="entry name" value="Glycosyl_Hydrlase_38"/>
</dbReference>
<dbReference type="FunFam" id="3.20.110.10:FF:000003">
    <property type="entry name" value="Alpha-mannosidase"/>
    <property type="match status" value="1"/>
</dbReference>
<dbReference type="EC" id="3.2.1.-" evidence="17"/>
<dbReference type="GO" id="GO:0004572">
    <property type="term" value="F:mannosyl-oligosaccharide 1,3-1,6-alpha-mannosidase activity"/>
    <property type="evidence" value="ECO:0007669"/>
    <property type="project" value="UniProtKB-EC"/>
</dbReference>
<dbReference type="PROSITE" id="PS51257">
    <property type="entry name" value="PROKAR_LIPOPROTEIN"/>
    <property type="match status" value="1"/>
</dbReference>
<keyword evidence="9" id="KW-0735">Signal-anchor</keyword>
<comment type="function">
    <text evidence="15">Catalyzes the first committed step in the biosynthesis of complex N-glycans. It controls conversion of high mannose to complex N-glycans; the final hydrolytic step in the N-glycan maturation pathway.</text>
</comment>
<evidence type="ECO:0000259" key="19">
    <source>
        <dbReference type="SMART" id="SM00872"/>
    </source>
</evidence>
<gene>
    <name evidence="20" type="ORF">TKK_008216</name>
</gene>
<dbReference type="Proteomes" id="UP001627154">
    <property type="component" value="Unassembled WGS sequence"/>
</dbReference>
<comment type="similarity">
    <text evidence="3 17">Belongs to the glycosyl hydrolase 38 family.</text>
</comment>
<evidence type="ECO:0000256" key="13">
    <source>
        <dbReference type="ARBA" id="ARBA00023157"/>
    </source>
</evidence>
<dbReference type="GO" id="GO:0009100">
    <property type="term" value="P:glycoprotein metabolic process"/>
    <property type="evidence" value="ECO:0007669"/>
    <property type="project" value="UniProtKB-ARBA"/>
</dbReference>
<keyword evidence="12 18" id="KW-0472">Membrane</keyword>
<dbReference type="Gene3D" id="1.20.1270.50">
    <property type="entry name" value="Glycoside hydrolase family 38, central domain"/>
    <property type="match status" value="1"/>
</dbReference>
<reference evidence="20 21" key="1">
    <citation type="journal article" date="2024" name="bioRxiv">
        <title>A reference genome for Trichogramma kaykai: A tiny desert-dwelling parasitoid wasp with competing sex-ratio distorters.</title>
        <authorList>
            <person name="Culotta J."/>
            <person name="Lindsey A.R."/>
        </authorList>
    </citation>
    <scope>NUCLEOTIDE SEQUENCE [LARGE SCALE GENOMIC DNA]</scope>
    <source>
        <strain evidence="20 21">KSX58</strain>
    </source>
</reference>
<dbReference type="SMART" id="SM00872">
    <property type="entry name" value="Alpha-mann_mid"/>
    <property type="match status" value="1"/>
</dbReference>
<proteinExistence type="inferred from homology"/>
<dbReference type="Pfam" id="PF07748">
    <property type="entry name" value="Glyco_hydro_38C"/>
    <property type="match status" value="1"/>
</dbReference>
<dbReference type="GO" id="GO:0000139">
    <property type="term" value="C:Golgi membrane"/>
    <property type="evidence" value="ECO:0007669"/>
    <property type="project" value="UniProtKB-SubCell"/>
</dbReference>
<keyword evidence="6 17" id="KW-0479">Metal-binding</keyword>
<comment type="subunit">
    <text evidence="4">Homodimer; disulfide-linked.</text>
</comment>
<dbReference type="InterPro" id="IPR000602">
    <property type="entry name" value="Glyco_hydro_38_N"/>
</dbReference>
<feature type="domain" description="Glycoside hydrolase family 38 central" evidence="19">
    <location>
        <begin position="482"/>
        <end position="564"/>
    </location>
</feature>
<evidence type="ECO:0000256" key="15">
    <source>
        <dbReference type="ARBA" id="ARBA00059516"/>
    </source>
</evidence>
<dbReference type="Gene3D" id="2.70.98.30">
    <property type="entry name" value="Golgi alpha-mannosidase II, domain 4"/>
    <property type="match status" value="1"/>
</dbReference>
<dbReference type="SUPFAM" id="SSF88713">
    <property type="entry name" value="Glycoside hydrolase/deacetylase"/>
    <property type="match status" value="1"/>
</dbReference>
<dbReference type="InterPro" id="IPR048534">
    <property type="entry name" value="Man2a1-like_dom"/>
</dbReference>
<evidence type="ECO:0000256" key="1">
    <source>
        <dbReference type="ARBA" id="ARBA00004323"/>
    </source>
</evidence>
<dbReference type="Pfam" id="PF21260">
    <property type="entry name" value="Laman-like_dom"/>
    <property type="match status" value="1"/>
</dbReference>
<dbReference type="CDD" id="cd10809">
    <property type="entry name" value="GH38N_AMII_GMII_SfManIII_like"/>
    <property type="match status" value="1"/>
</dbReference>
<dbReference type="InterPro" id="IPR037094">
    <property type="entry name" value="Glyco_hydro_38_cen_sf"/>
</dbReference>